<feature type="compositionally biased region" description="Basic and acidic residues" evidence="1">
    <location>
        <begin position="31"/>
        <end position="50"/>
    </location>
</feature>
<evidence type="ECO:0000256" key="1">
    <source>
        <dbReference type="SAM" id="MobiDB-lite"/>
    </source>
</evidence>
<evidence type="ECO:0008006" key="3">
    <source>
        <dbReference type="Google" id="ProtNLM"/>
    </source>
</evidence>
<dbReference type="EMBL" id="LN887696">
    <property type="protein sequence ID" value="CUR41589.1"/>
    <property type="molecule type" value="Genomic_DNA"/>
</dbReference>
<sequence length="136" mass="15655">MSDLFSDFNKENKNRRKKNATPGVAETKPSTPEKRYDASAHQKKTTEKKPEVKKRGKGRPRKNKSTKMIRISDQAVDIINAYKQVANCESQDDAIIDVFRKYIESGAMSDSDEKVFRLLLELKKVDSLIYDKEELN</sequence>
<feature type="region of interest" description="Disordered" evidence="1">
    <location>
        <begin position="1"/>
        <end position="67"/>
    </location>
</feature>
<dbReference type="RefSeq" id="WP_172718934.1">
    <property type="nucleotide sequence ID" value="NZ_LN887696.1"/>
</dbReference>
<accession>A0A0U5JZE3</accession>
<reference evidence="2" key="1">
    <citation type="submission" date="2015-10" db="EMBL/GenBank/DDBJ databases">
        <authorList>
            <person name="Gilbert D.G."/>
        </authorList>
    </citation>
    <scope>NUCLEOTIDE SEQUENCE</scope>
    <source>
        <strain evidence="2">Lp167-67</strain>
    </source>
</reference>
<gene>
    <name evidence="2" type="ORF">LRLP16767_LRLP167_00072</name>
</gene>
<evidence type="ECO:0000313" key="2">
    <source>
        <dbReference type="EMBL" id="CUR41589.1"/>
    </source>
</evidence>
<proteinExistence type="predicted"/>
<feature type="compositionally biased region" description="Basic residues" evidence="1">
    <location>
        <begin position="51"/>
        <end position="67"/>
    </location>
</feature>
<organism evidence="2">
    <name type="scientific">Limosilactobacillus reuteri</name>
    <name type="common">Lactobacillus reuteri</name>
    <dbReference type="NCBI Taxonomy" id="1598"/>
    <lineage>
        <taxon>Bacteria</taxon>
        <taxon>Bacillati</taxon>
        <taxon>Bacillota</taxon>
        <taxon>Bacilli</taxon>
        <taxon>Lactobacillales</taxon>
        <taxon>Lactobacillaceae</taxon>
        <taxon>Limosilactobacillus</taxon>
    </lineage>
</organism>
<protein>
    <recommendedName>
        <fullName evidence="3">Replication-associated protein RepC</fullName>
    </recommendedName>
</protein>
<dbReference type="AlphaFoldDB" id="A0A0U5JZE3"/>
<name>A0A0U5JZE3_LIMRT</name>